<feature type="compositionally biased region" description="Basic and acidic residues" evidence="1">
    <location>
        <begin position="138"/>
        <end position="150"/>
    </location>
</feature>
<evidence type="ECO:0008006" key="4">
    <source>
        <dbReference type="Google" id="ProtNLM"/>
    </source>
</evidence>
<dbReference type="GO" id="GO:0006355">
    <property type="term" value="P:regulation of DNA-templated transcription"/>
    <property type="evidence" value="ECO:0007669"/>
    <property type="project" value="InterPro"/>
</dbReference>
<feature type="compositionally biased region" description="Basic and acidic residues" evidence="1">
    <location>
        <begin position="174"/>
        <end position="185"/>
    </location>
</feature>
<name>A0AAN9TW91_9HEMI</name>
<keyword evidence="3" id="KW-1185">Reference proteome</keyword>
<feature type="compositionally biased region" description="Polar residues" evidence="1">
    <location>
        <begin position="1"/>
        <end position="17"/>
    </location>
</feature>
<reference evidence="2 3" key="1">
    <citation type="submission" date="2024-03" db="EMBL/GenBank/DDBJ databases">
        <title>Adaptation during the transition from Ophiocordyceps entomopathogen to insect associate is accompanied by gene loss and intensified selection.</title>
        <authorList>
            <person name="Ward C.M."/>
            <person name="Onetto C.A."/>
            <person name="Borneman A.R."/>
        </authorList>
    </citation>
    <scope>NUCLEOTIDE SEQUENCE [LARGE SCALE GENOMIC DNA]</scope>
    <source>
        <strain evidence="2">AWRI1</strain>
        <tissue evidence="2">Single Adult Female</tissue>
    </source>
</reference>
<accession>A0AAN9TW91</accession>
<feature type="region of interest" description="Disordered" evidence="1">
    <location>
        <begin position="138"/>
        <end position="193"/>
    </location>
</feature>
<proteinExistence type="predicted"/>
<dbReference type="GO" id="GO:0005634">
    <property type="term" value="C:nucleus"/>
    <property type="evidence" value="ECO:0007669"/>
    <property type="project" value="TreeGrafter"/>
</dbReference>
<organism evidence="2 3">
    <name type="scientific">Parthenolecanium corni</name>
    <dbReference type="NCBI Taxonomy" id="536013"/>
    <lineage>
        <taxon>Eukaryota</taxon>
        <taxon>Metazoa</taxon>
        <taxon>Ecdysozoa</taxon>
        <taxon>Arthropoda</taxon>
        <taxon>Hexapoda</taxon>
        <taxon>Insecta</taxon>
        <taxon>Pterygota</taxon>
        <taxon>Neoptera</taxon>
        <taxon>Paraneoptera</taxon>
        <taxon>Hemiptera</taxon>
        <taxon>Sternorrhyncha</taxon>
        <taxon>Coccoidea</taxon>
        <taxon>Coccidae</taxon>
        <taxon>Parthenolecanium</taxon>
    </lineage>
</organism>
<evidence type="ECO:0000256" key="1">
    <source>
        <dbReference type="SAM" id="MobiDB-lite"/>
    </source>
</evidence>
<dbReference type="EMBL" id="JBBCAQ010000004">
    <property type="protein sequence ID" value="KAK7604081.1"/>
    <property type="molecule type" value="Genomic_DNA"/>
</dbReference>
<feature type="compositionally biased region" description="Acidic residues" evidence="1">
    <location>
        <begin position="18"/>
        <end position="36"/>
    </location>
</feature>
<evidence type="ECO:0000313" key="2">
    <source>
        <dbReference type="EMBL" id="KAK7604081.1"/>
    </source>
</evidence>
<feature type="region of interest" description="Disordered" evidence="1">
    <location>
        <begin position="1"/>
        <end position="59"/>
    </location>
</feature>
<protein>
    <recommendedName>
        <fullName evidence="4">SAP30-binding protein</fullName>
    </recommendedName>
</protein>
<feature type="compositionally biased region" description="Polar residues" evidence="1">
    <location>
        <begin position="157"/>
        <end position="170"/>
    </location>
</feature>
<evidence type="ECO:0000313" key="3">
    <source>
        <dbReference type="Proteomes" id="UP001367676"/>
    </source>
</evidence>
<dbReference type="PANTHER" id="PTHR13464:SF0">
    <property type="entry name" value="SAP30-BINDING PROTEIN"/>
    <property type="match status" value="1"/>
</dbReference>
<dbReference type="AlphaFoldDB" id="A0AAN9TW91"/>
<gene>
    <name evidence="2" type="ORF">V9T40_004354</name>
</gene>
<comment type="caution">
    <text evidence="2">The sequence shown here is derived from an EMBL/GenBank/DDBJ whole genome shotgun (WGS) entry which is preliminary data.</text>
</comment>
<dbReference type="Pfam" id="PF07818">
    <property type="entry name" value="HCNGP"/>
    <property type="match status" value="1"/>
</dbReference>
<sequence>MMSASKALQSLTACYTDSENEDDDIKDETSMDIESDSESKEVEEVDEDLPPEPSGKCSPEMEEKIKNFFSKIEAGQDLNKKLQNNKAFRNPSIYEKLIEFCNVNELGTNYPPHIYDPFRWGKESFYDELAKVQKAEMDKREKEKKEKTKVEIVSGTAKKSTATNGNSNVSIAVEGEKRRKTKWDQVESGSNIR</sequence>
<dbReference type="PANTHER" id="PTHR13464">
    <property type="entry name" value="TRANSCRIPTIONAL REGULATOR PROTEIN HCNGP"/>
    <property type="match status" value="1"/>
</dbReference>
<dbReference type="InterPro" id="IPR012479">
    <property type="entry name" value="SAP30BP"/>
</dbReference>
<dbReference type="Proteomes" id="UP001367676">
    <property type="component" value="Unassembled WGS sequence"/>
</dbReference>